<proteinExistence type="predicted"/>
<reference evidence="1 2" key="1">
    <citation type="submission" date="2016-05" db="EMBL/GenBank/DDBJ databases">
        <title>Comparative analysis of secretome profiles of manganese(II)-oxidizing ascomycete fungi.</title>
        <authorList>
            <consortium name="DOE Joint Genome Institute"/>
            <person name="Zeiner C.A."/>
            <person name="Purvine S.O."/>
            <person name="Zink E.M."/>
            <person name="Wu S."/>
            <person name="Pasa-Tolic L."/>
            <person name="Chaput D.L."/>
            <person name="Haridas S."/>
            <person name="Grigoriev I.V."/>
            <person name="Santelli C.M."/>
            <person name="Hansel C.M."/>
        </authorList>
    </citation>
    <scope>NUCLEOTIDE SEQUENCE [LARGE SCALE GENOMIC DNA]</scope>
    <source>
        <strain evidence="1 2">SRC1lrK2f</strain>
    </source>
</reference>
<evidence type="ECO:0000313" key="2">
    <source>
        <dbReference type="Proteomes" id="UP000077248"/>
    </source>
</evidence>
<dbReference type="GeneID" id="29118137"/>
<protein>
    <submittedName>
        <fullName evidence="1">Uncharacterized protein</fullName>
    </submittedName>
</protein>
<evidence type="ECO:0000313" key="1">
    <source>
        <dbReference type="EMBL" id="OAG23874.1"/>
    </source>
</evidence>
<dbReference type="KEGG" id="aalt:CC77DRAFT_634037"/>
<dbReference type="EMBL" id="KV441472">
    <property type="protein sequence ID" value="OAG23874.1"/>
    <property type="molecule type" value="Genomic_DNA"/>
</dbReference>
<dbReference type="RefSeq" id="XP_018389295.1">
    <property type="nucleotide sequence ID" value="XM_018532543.1"/>
</dbReference>
<keyword evidence="2" id="KW-1185">Reference proteome</keyword>
<accession>A0A177DW01</accession>
<dbReference type="AlphaFoldDB" id="A0A177DW01"/>
<dbReference type="VEuPathDB" id="FungiDB:CC77DRAFT_634037"/>
<dbReference type="Proteomes" id="UP000077248">
    <property type="component" value="Unassembled WGS sequence"/>
</dbReference>
<name>A0A177DW01_ALTAL</name>
<organism evidence="1 2">
    <name type="scientific">Alternaria alternata</name>
    <name type="common">Alternaria rot fungus</name>
    <name type="synonym">Torula alternata</name>
    <dbReference type="NCBI Taxonomy" id="5599"/>
    <lineage>
        <taxon>Eukaryota</taxon>
        <taxon>Fungi</taxon>
        <taxon>Dikarya</taxon>
        <taxon>Ascomycota</taxon>
        <taxon>Pezizomycotina</taxon>
        <taxon>Dothideomycetes</taxon>
        <taxon>Pleosporomycetidae</taxon>
        <taxon>Pleosporales</taxon>
        <taxon>Pleosporineae</taxon>
        <taxon>Pleosporaceae</taxon>
        <taxon>Alternaria</taxon>
        <taxon>Alternaria sect. Alternaria</taxon>
        <taxon>Alternaria alternata complex</taxon>
    </lineage>
</organism>
<sequence>MLSSSSNVYLTLPVAIYWGIARKIVHYTAYYDKADPPRNYFRLLLFQSSSNSSSTTSVMDVEPSAA</sequence>
<gene>
    <name evidence="1" type="ORF">CC77DRAFT_634037</name>
</gene>